<accession>A0A6G6Y1S5</accession>
<organism evidence="2 3">
    <name type="scientific">Stakelama tenebrarum</name>
    <dbReference type="NCBI Taxonomy" id="2711215"/>
    <lineage>
        <taxon>Bacteria</taxon>
        <taxon>Pseudomonadati</taxon>
        <taxon>Pseudomonadota</taxon>
        <taxon>Alphaproteobacteria</taxon>
        <taxon>Sphingomonadales</taxon>
        <taxon>Sphingomonadaceae</taxon>
        <taxon>Stakelama</taxon>
    </lineage>
</organism>
<evidence type="ECO:0000259" key="1">
    <source>
        <dbReference type="Pfam" id="PF24698"/>
    </source>
</evidence>
<evidence type="ECO:0000313" key="3">
    <source>
        <dbReference type="Proteomes" id="UP000501568"/>
    </source>
</evidence>
<dbReference type="InterPro" id="IPR056079">
    <property type="entry name" value="DUF7662"/>
</dbReference>
<dbReference type="EMBL" id="CP049109">
    <property type="protein sequence ID" value="QIG78563.1"/>
    <property type="molecule type" value="Genomic_DNA"/>
</dbReference>
<feature type="domain" description="DUF7662" evidence="1">
    <location>
        <begin position="17"/>
        <end position="85"/>
    </location>
</feature>
<reference evidence="2 3" key="1">
    <citation type="submission" date="2020-02" db="EMBL/GenBank/DDBJ databases">
        <authorList>
            <person name="Zheng R.K."/>
            <person name="Sun C.M."/>
        </authorList>
    </citation>
    <scope>NUCLEOTIDE SEQUENCE [LARGE SCALE GENOMIC DNA]</scope>
    <source>
        <strain evidence="3">zrk23</strain>
    </source>
</reference>
<gene>
    <name evidence="2" type="ORF">G5C33_01340</name>
</gene>
<proteinExistence type="predicted"/>
<keyword evidence="3" id="KW-1185">Reference proteome</keyword>
<dbReference type="KEGG" id="spzr:G5C33_01340"/>
<dbReference type="AlphaFoldDB" id="A0A6G6Y1S5"/>
<evidence type="ECO:0000313" key="2">
    <source>
        <dbReference type="EMBL" id="QIG78563.1"/>
    </source>
</evidence>
<protein>
    <recommendedName>
        <fullName evidence="1">DUF7662 domain-containing protein</fullName>
    </recommendedName>
</protein>
<name>A0A6G6Y1S5_9SPHN</name>
<dbReference type="Pfam" id="PF24698">
    <property type="entry name" value="DUF7662"/>
    <property type="match status" value="1"/>
</dbReference>
<sequence>MGKYDALGAFLRRWRVRNDAEGVELGFAHIENIIGGLLPHGAAEPEWWCVNGRADRNAPHRRAWLEAGFEAIAEPRAERVYFRKRSTD</sequence>
<dbReference type="Proteomes" id="UP000501568">
    <property type="component" value="Chromosome"/>
</dbReference>
<dbReference type="RefSeq" id="WP_165325561.1">
    <property type="nucleotide sequence ID" value="NZ_CP049109.1"/>
</dbReference>